<accession>A0A166RMC6</accession>
<dbReference type="PANTHER" id="PTHR40044">
    <property type="entry name" value="INTEGRAL MEMBRANE PROTEIN-RELATED"/>
    <property type="match status" value="1"/>
</dbReference>
<protein>
    <submittedName>
        <fullName evidence="2">Queuosine transporter QueT</fullName>
    </submittedName>
</protein>
<sequence length="168" mass="19098">MSRTNKLVKIAIVAAIYIVSTIALGQLSYWGPIGLRVSEMLNFLAFIDPFYIISLTVGCAVANFYSFSIVDVFVGSFATLLATYAMWKTKNMLVSIIWPVLGSAIIAEELHVLYKVPFFYTFFTQALGELIVMVLGYFVFRKIFKNTAFLDRMKIKFPNKKIDNIKFN</sequence>
<dbReference type="EMBL" id="LITT01000009">
    <property type="protein sequence ID" value="OAA90940.1"/>
    <property type="molecule type" value="Genomic_DNA"/>
</dbReference>
<dbReference type="PATRIC" id="fig|1538.10.peg.1513"/>
<dbReference type="RefSeq" id="WP_063554583.1">
    <property type="nucleotide sequence ID" value="NZ_LITT01000009.1"/>
</dbReference>
<organism evidence="2 3">
    <name type="scientific">Clostridium ljungdahlii</name>
    <dbReference type="NCBI Taxonomy" id="1538"/>
    <lineage>
        <taxon>Bacteria</taxon>
        <taxon>Bacillati</taxon>
        <taxon>Bacillota</taxon>
        <taxon>Clostridia</taxon>
        <taxon>Eubacteriales</taxon>
        <taxon>Clostridiaceae</taxon>
        <taxon>Clostridium</taxon>
    </lineage>
</organism>
<dbReference type="OrthoDB" id="9786793at2"/>
<keyword evidence="1" id="KW-0472">Membrane</keyword>
<feature type="transmembrane region" description="Helical" evidence="1">
    <location>
        <begin position="7"/>
        <end position="30"/>
    </location>
</feature>
<dbReference type="PIRSF" id="PIRSF031501">
    <property type="entry name" value="QueT"/>
    <property type="match status" value="1"/>
</dbReference>
<dbReference type="Pfam" id="PF06177">
    <property type="entry name" value="QueT"/>
    <property type="match status" value="1"/>
</dbReference>
<reference evidence="2 3" key="1">
    <citation type="journal article" date="2015" name="Biotechnol. Bioeng.">
        <title>Genome sequence and phenotypic characterization of Caulobacter segnis.</title>
        <authorList>
            <person name="Patel S."/>
            <person name="Fletcher B."/>
            <person name="Scott D.C."/>
            <person name="Ely B."/>
        </authorList>
    </citation>
    <scope>NUCLEOTIDE SEQUENCE [LARGE SCALE GENOMIC DNA]</scope>
    <source>
        <strain evidence="2 3">ERI-2</strain>
    </source>
</reference>
<keyword evidence="1" id="KW-0812">Transmembrane</keyword>
<keyword evidence="1" id="KW-1133">Transmembrane helix</keyword>
<dbReference type="PANTHER" id="PTHR40044:SF1">
    <property type="entry name" value="INTEGRAL MEMBRANE PROTEIN"/>
    <property type="match status" value="1"/>
</dbReference>
<gene>
    <name evidence="2" type="primary">queT</name>
    <name evidence="2" type="ORF">WY13_01006</name>
</gene>
<dbReference type="Proteomes" id="UP000077407">
    <property type="component" value="Unassembled WGS sequence"/>
</dbReference>
<proteinExistence type="predicted"/>
<evidence type="ECO:0000313" key="3">
    <source>
        <dbReference type="Proteomes" id="UP000077407"/>
    </source>
</evidence>
<dbReference type="AlphaFoldDB" id="A0A166RMC6"/>
<evidence type="ECO:0000256" key="1">
    <source>
        <dbReference type="SAM" id="Phobius"/>
    </source>
</evidence>
<name>A0A166RMC6_9CLOT</name>
<evidence type="ECO:0000313" key="2">
    <source>
        <dbReference type="EMBL" id="OAA90940.1"/>
    </source>
</evidence>
<feature type="transmembrane region" description="Helical" evidence="1">
    <location>
        <begin position="50"/>
        <end position="81"/>
    </location>
</feature>
<comment type="caution">
    <text evidence="2">The sequence shown here is derived from an EMBL/GenBank/DDBJ whole genome shotgun (WGS) entry which is preliminary data.</text>
</comment>
<feature type="transmembrane region" description="Helical" evidence="1">
    <location>
        <begin position="118"/>
        <end position="140"/>
    </location>
</feature>
<dbReference type="InterPro" id="IPR010387">
    <property type="entry name" value="QueT"/>
</dbReference>
<feature type="transmembrane region" description="Helical" evidence="1">
    <location>
        <begin position="93"/>
        <end position="112"/>
    </location>
</feature>